<evidence type="ECO:0000313" key="3">
    <source>
        <dbReference type="Proteomes" id="UP000029278"/>
    </source>
</evidence>
<dbReference type="GeneID" id="77010781"/>
<evidence type="ECO:0000313" key="4">
    <source>
        <dbReference type="Proteomes" id="UP000442469"/>
    </source>
</evidence>
<dbReference type="EMBL" id="JMQA01000047">
    <property type="protein sequence ID" value="KFM94349.1"/>
    <property type="molecule type" value="Genomic_DNA"/>
</dbReference>
<dbReference type="STRING" id="44252.DJ90_1411"/>
<dbReference type="HOGENOM" id="CLU_193764_0_0_9"/>
<sequence>MAVSIVFNAINVAGQKTNSTISIGEVLQNTWSAHAKLNIGQGIQFGINNTIMFVSTIVDPEVVDAPIVDNDIVGPTGQNQTL</sequence>
<dbReference type="PATRIC" id="fig|44252.3.peg.5690"/>
<evidence type="ECO:0008006" key="5">
    <source>
        <dbReference type="Google" id="ProtNLM"/>
    </source>
</evidence>
<reference evidence="1 3" key="1">
    <citation type="submission" date="2014-04" db="EMBL/GenBank/DDBJ databases">
        <authorList>
            <person name="Bishop-Lilly K.A."/>
            <person name="Broomall S.M."/>
            <person name="Chain P.S."/>
            <person name="Chertkov O."/>
            <person name="Coyne S.R."/>
            <person name="Daligault H.E."/>
            <person name="Davenport K.W."/>
            <person name="Erkkila T."/>
            <person name="Frey K.G."/>
            <person name="Gibbons H.S."/>
            <person name="Gu W."/>
            <person name="Jaissle J."/>
            <person name="Johnson S.L."/>
            <person name="Koroleva G.I."/>
            <person name="Ladner J.T."/>
            <person name="Lo C.-C."/>
            <person name="Minogue T.D."/>
            <person name="Munk C."/>
            <person name="Palacios G.F."/>
            <person name="Redden C.L."/>
            <person name="Rosenzweig C.N."/>
            <person name="Scholz M.B."/>
            <person name="Teshima H."/>
            <person name="Xu Y."/>
        </authorList>
    </citation>
    <scope>NUCLEOTIDE SEQUENCE [LARGE SCALE GENOMIC DNA]</scope>
    <source>
        <strain evidence="1 3">8244</strain>
    </source>
</reference>
<dbReference type="OrthoDB" id="2943866at2"/>
<comment type="caution">
    <text evidence="1">The sequence shown here is derived from an EMBL/GenBank/DDBJ whole genome shotgun (WGS) entry which is preliminary data.</text>
</comment>
<dbReference type="Proteomes" id="UP000442469">
    <property type="component" value="Unassembled WGS sequence"/>
</dbReference>
<dbReference type="EMBL" id="WNZZ01000001">
    <property type="protein sequence ID" value="MUG21153.1"/>
    <property type="molecule type" value="Genomic_DNA"/>
</dbReference>
<accession>A0A090Y799</accession>
<evidence type="ECO:0000313" key="2">
    <source>
        <dbReference type="EMBL" id="MUG21153.1"/>
    </source>
</evidence>
<dbReference type="RefSeq" id="WP_051985189.1">
    <property type="nucleotide sequence ID" value="NZ_BGML01000004.1"/>
</dbReference>
<dbReference type="AlphaFoldDB" id="A0A090Y799"/>
<protein>
    <recommendedName>
        <fullName evidence="5">Spore germination gerPA/gerPF family protein</fullName>
    </recommendedName>
</protein>
<gene>
    <name evidence="1" type="ORF">DJ90_1411</name>
    <name evidence="2" type="ORF">GNQ08_01730</name>
</gene>
<organism evidence="1 3">
    <name type="scientific">Paenibacillus macerans</name>
    <name type="common">Bacillus macerans</name>
    <dbReference type="NCBI Taxonomy" id="44252"/>
    <lineage>
        <taxon>Bacteria</taxon>
        <taxon>Bacillati</taxon>
        <taxon>Bacillota</taxon>
        <taxon>Bacilli</taxon>
        <taxon>Bacillales</taxon>
        <taxon>Paenibacillaceae</taxon>
        <taxon>Paenibacillus</taxon>
    </lineage>
</organism>
<dbReference type="Proteomes" id="UP000029278">
    <property type="component" value="Unassembled WGS sequence"/>
</dbReference>
<evidence type="ECO:0000313" key="1">
    <source>
        <dbReference type="EMBL" id="KFM94349.1"/>
    </source>
</evidence>
<reference evidence="2 4" key="2">
    <citation type="submission" date="2019-11" db="EMBL/GenBank/DDBJ databases">
        <title>Draft genome sequences of five Paenibacillus species of dairy origin.</title>
        <authorList>
            <person name="Olajide A.M."/>
            <person name="Chen S."/>
            <person name="Lapointe G."/>
        </authorList>
    </citation>
    <scope>NUCLEOTIDE SEQUENCE [LARGE SCALE GENOMIC DNA]</scope>
    <source>
        <strain evidence="2 4">3CT49</strain>
    </source>
</reference>
<name>A0A090Y799_PAEMA</name>
<keyword evidence="3" id="KW-1185">Reference proteome</keyword>
<proteinExistence type="predicted"/>